<protein>
    <submittedName>
        <fullName evidence="2">Uncharacterized protein</fullName>
    </submittedName>
</protein>
<feature type="region of interest" description="Disordered" evidence="1">
    <location>
        <begin position="1"/>
        <end position="22"/>
    </location>
</feature>
<dbReference type="VEuPathDB" id="ToxoDB:EMH_0023560"/>
<dbReference type="OrthoDB" id="354566at2759"/>
<name>U6KHV7_9EIME</name>
<gene>
    <name evidence="2" type="ORF">EMH_0023560</name>
</gene>
<dbReference type="AlphaFoldDB" id="U6KHV7"/>
<dbReference type="RefSeq" id="XP_013357615.1">
    <property type="nucleotide sequence ID" value="XM_013502161.1"/>
</dbReference>
<dbReference type="EMBL" id="HG687630">
    <property type="protein sequence ID" value="CDJ35053.1"/>
    <property type="molecule type" value="Genomic_DNA"/>
</dbReference>
<reference evidence="2" key="2">
    <citation type="submission" date="2013-10" db="EMBL/GenBank/DDBJ databases">
        <authorList>
            <person name="Aslett M."/>
        </authorList>
    </citation>
    <scope>NUCLEOTIDE SEQUENCE [LARGE SCALE GENOMIC DNA]</scope>
    <source>
        <strain evidence="2">Houghton</strain>
    </source>
</reference>
<dbReference type="Proteomes" id="UP000030744">
    <property type="component" value="Unassembled WGS sequence"/>
</dbReference>
<dbReference type="GeneID" id="25377232"/>
<accession>U6KHV7</accession>
<evidence type="ECO:0000256" key="1">
    <source>
        <dbReference type="SAM" id="MobiDB-lite"/>
    </source>
</evidence>
<organism evidence="2 3">
    <name type="scientific">Eimeria mitis</name>
    <dbReference type="NCBI Taxonomy" id="44415"/>
    <lineage>
        <taxon>Eukaryota</taxon>
        <taxon>Sar</taxon>
        <taxon>Alveolata</taxon>
        <taxon>Apicomplexa</taxon>
        <taxon>Conoidasida</taxon>
        <taxon>Coccidia</taxon>
        <taxon>Eucoccidiorida</taxon>
        <taxon>Eimeriorina</taxon>
        <taxon>Eimeriidae</taxon>
        <taxon>Eimeria</taxon>
    </lineage>
</organism>
<sequence length="135" mass="14253">MPPAKKKDTKSEKGQQKALEKEKQKIIEDKTFGLKNKNKSKAVQKAAEAAAAAAAATAAAAAATAAAAAAAAEFVCLHNSILLYKGLGFIKSVQQSAKGPQKGGEAQEILKKKQEQQAKKAMMQQQMLLQALFKG</sequence>
<reference evidence="2" key="1">
    <citation type="submission" date="2013-10" db="EMBL/GenBank/DDBJ databases">
        <title>Genomic analysis of the causative agents of coccidiosis in chickens.</title>
        <authorList>
            <person name="Reid A.J."/>
            <person name="Blake D."/>
            <person name="Billington K."/>
            <person name="Browne H."/>
            <person name="Dunn M."/>
            <person name="Hung S."/>
            <person name="Kawahara F."/>
            <person name="Miranda-Saavedra D."/>
            <person name="Mourier T."/>
            <person name="Nagra H."/>
            <person name="Otto T.D."/>
            <person name="Rawlings N."/>
            <person name="Sanchez A."/>
            <person name="Sanders M."/>
            <person name="Subramaniam C."/>
            <person name="Tay Y."/>
            <person name="Dear P."/>
            <person name="Doerig C."/>
            <person name="Gruber A."/>
            <person name="Parkinson J."/>
            <person name="Shirley M."/>
            <person name="Wan K.L."/>
            <person name="Berriman M."/>
            <person name="Tomley F."/>
            <person name="Pain A."/>
        </authorList>
    </citation>
    <scope>NUCLEOTIDE SEQUENCE [LARGE SCALE GENOMIC DNA]</scope>
    <source>
        <strain evidence="2">Houghton</strain>
    </source>
</reference>
<proteinExistence type="predicted"/>
<keyword evidence="3" id="KW-1185">Reference proteome</keyword>
<evidence type="ECO:0000313" key="3">
    <source>
        <dbReference type="Proteomes" id="UP000030744"/>
    </source>
</evidence>
<evidence type="ECO:0000313" key="2">
    <source>
        <dbReference type="EMBL" id="CDJ35053.1"/>
    </source>
</evidence>